<dbReference type="EMBL" id="JAVIDL010000035">
    <property type="protein sequence ID" value="MDQ8936835.1"/>
    <property type="molecule type" value="Genomic_DNA"/>
</dbReference>
<keyword evidence="1" id="KW-0812">Transmembrane</keyword>
<dbReference type="InterPro" id="IPR037185">
    <property type="entry name" value="EmrE-like"/>
</dbReference>
<feature type="transmembrane region" description="Helical" evidence="1">
    <location>
        <begin position="116"/>
        <end position="134"/>
    </location>
</feature>
<feature type="transmembrane region" description="Helical" evidence="1">
    <location>
        <begin position="28"/>
        <end position="47"/>
    </location>
</feature>
<dbReference type="Pfam" id="PF00892">
    <property type="entry name" value="EamA"/>
    <property type="match status" value="1"/>
</dbReference>
<evidence type="ECO:0000259" key="2">
    <source>
        <dbReference type="Pfam" id="PF00892"/>
    </source>
</evidence>
<gene>
    <name evidence="3" type="ORF">RFH47_14005</name>
</gene>
<feature type="transmembrane region" description="Helical" evidence="1">
    <location>
        <begin position="205"/>
        <end position="228"/>
    </location>
</feature>
<feature type="transmembrane region" description="Helical" evidence="1">
    <location>
        <begin position="146"/>
        <end position="165"/>
    </location>
</feature>
<dbReference type="SUPFAM" id="SSF103481">
    <property type="entry name" value="Multidrug resistance efflux transporter EmrE"/>
    <property type="match status" value="2"/>
</dbReference>
<keyword evidence="1" id="KW-0472">Membrane</keyword>
<feature type="transmembrane region" description="Helical" evidence="1">
    <location>
        <begin position="92"/>
        <end position="109"/>
    </location>
</feature>
<dbReference type="InterPro" id="IPR000620">
    <property type="entry name" value="EamA_dom"/>
</dbReference>
<feature type="transmembrane region" description="Helical" evidence="1">
    <location>
        <begin position="177"/>
        <end position="199"/>
    </location>
</feature>
<evidence type="ECO:0000313" key="3">
    <source>
        <dbReference type="EMBL" id="MDQ8936835.1"/>
    </source>
</evidence>
<dbReference type="GO" id="GO:0016020">
    <property type="term" value="C:membrane"/>
    <property type="evidence" value="ECO:0007669"/>
    <property type="project" value="InterPro"/>
</dbReference>
<proteinExistence type="predicted"/>
<protein>
    <submittedName>
        <fullName evidence="3">EamA family transporter</fullName>
    </submittedName>
</protein>
<organism evidence="3 4">
    <name type="scientific">Acinetobacter rudis</name>
    <dbReference type="NCBI Taxonomy" id="632955"/>
    <lineage>
        <taxon>Bacteria</taxon>
        <taxon>Pseudomonadati</taxon>
        <taxon>Pseudomonadota</taxon>
        <taxon>Gammaproteobacteria</taxon>
        <taxon>Moraxellales</taxon>
        <taxon>Moraxellaceae</taxon>
        <taxon>Acinetobacter</taxon>
    </lineage>
</organism>
<comment type="caution">
    <text evidence="3">The sequence shown here is derived from an EMBL/GenBank/DDBJ whole genome shotgun (WGS) entry which is preliminary data.</text>
</comment>
<dbReference type="Proteomes" id="UP001243844">
    <property type="component" value="Unassembled WGS sequence"/>
</dbReference>
<feature type="domain" description="EamA" evidence="2">
    <location>
        <begin position="3"/>
        <end position="132"/>
    </location>
</feature>
<feature type="transmembrane region" description="Helical" evidence="1">
    <location>
        <begin position="59"/>
        <end position="80"/>
    </location>
</feature>
<keyword evidence="1" id="KW-1133">Transmembrane helix</keyword>
<dbReference type="RefSeq" id="WP_308981948.1">
    <property type="nucleotide sequence ID" value="NZ_JAVIDL010000035.1"/>
</dbReference>
<reference evidence="3" key="1">
    <citation type="submission" date="2023-08" db="EMBL/GenBank/DDBJ databases">
        <title>Emergence of clinically-relevant ST2 carbapenem-resistant Acinetobacter baumannii strains in hospital sewages in Zhejiang, East of China.</title>
        <authorList>
            <person name="Kaichao C."/>
            <person name="Zhang R."/>
        </authorList>
    </citation>
    <scope>NUCLEOTIDE SEQUENCE</scope>
    <source>
        <strain evidence="3">M-RB-37</strain>
    </source>
</reference>
<name>A0AAW8JE20_9GAMM</name>
<accession>A0AAW8JE20</accession>
<sequence>MHFIVFAALCSVAVSVLLKHCKSQQIDILQMLAWSYLLAITLCYVWFQPDFSHLSLTDTPWWIIAILGLVLPGGFIVLGRSLQRAGVIKTEIAQRLSVILSLCAAYLFFNEQLNSLKVMGICLGLFAMLCLVFSRSDQLAAFRSAAQHQGAMCSLATVWVIYALVDILLKYTSGLGLQFAVTLNLSFMLAFIFIFSFLILRKTQWTIRAMYAGLLLGVVNFANIALYIKAHQWLKDSPSVVFAGMNILVILLGAMAGLVFFKERLNRLSSAAIIFATAAIFCLAKAI</sequence>
<evidence type="ECO:0000313" key="4">
    <source>
        <dbReference type="Proteomes" id="UP001243844"/>
    </source>
</evidence>
<evidence type="ECO:0000256" key="1">
    <source>
        <dbReference type="SAM" id="Phobius"/>
    </source>
</evidence>
<dbReference type="AlphaFoldDB" id="A0AAW8JE20"/>
<feature type="transmembrane region" description="Helical" evidence="1">
    <location>
        <begin position="240"/>
        <end position="261"/>
    </location>
</feature>